<name>A0A918U9G3_9NEIS</name>
<accession>A0A918U9G3</accession>
<dbReference type="AlphaFoldDB" id="A0A918U9G3"/>
<feature type="transmembrane region" description="Helical" evidence="5">
    <location>
        <begin position="122"/>
        <end position="140"/>
    </location>
</feature>
<evidence type="ECO:0000313" key="7">
    <source>
        <dbReference type="EMBL" id="GGY11902.1"/>
    </source>
</evidence>
<feature type="transmembrane region" description="Helical" evidence="5">
    <location>
        <begin position="66"/>
        <end position="85"/>
    </location>
</feature>
<dbReference type="InterPro" id="IPR000620">
    <property type="entry name" value="EamA_dom"/>
</dbReference>
<reference evidence="7" key="2">
    <citation type="submission" date="2020-09" db="EMBL/GenBank/DDBJ databases">
        <authorList>
            <person name="Sun Q."/>
            <person name="Kim S."/>
        </authorList>
    </citation>
    <scope>NUCLEOTIDE SEQUENCE</scope>
    <source>
        <strain evidence="7">KCTC 32182</strain>
    </source>
</reference>
<dbReference type="SUPFAM" id="SSF103481">
    <property type="entry name" value="Multidrug resistance efflux transporter EmrE"/>
    <property type="match status" value="2"/>
</dbReference>
<feature type="transmembrane region" description="Helical" evidence="5">
    <location>
        <begin position="270"/>
        <end position="290"/>
    </location>
</feature>
<sequence length="307" mass="31647">MHPASLARLIALAALWGGSFLFMRIAAPALDAVPTAFGRVLLGALGLLGLAAIMRIPLRFQGKFPAALALGVINSGIPFLMYAFAAKVLPAGYSAILNATTPLMGILIGVTAFGERLTAGKGGGVLVGLAGVAILTRTGPFEATNALISGVLACLVATACYGLAGFLTKRWISQRGGLDSRMVALGSQIGATLLLLPFAGWQMVAHPPEPGHIGGDVWIAMLALGLACTSFAYMLYFRLIADEGPMKALTVTFLIPPFGVLWGWRVLGEAVTAAHAAGGGLIALSLWLVLRPETARPAGKATTGETS</sequence>
<dbReference type="InterPro" id="IPR037185">
    <property type="entry name" value="EmrE-like"/>
</dbReference>
<proteinExistence type="predicted"/>
<evidence type="ECO:0000256" key="3">
    <source>
        <dbReference type="ARBA" id="ARBA00022989"/>
    </source>
</evidence>
<feature type="transmembrane region" description="Helical" evidence="5">
    <location>
        <begin position="91"/>
        <end position="110"/>
    </location>
</feature>
<dbReference type="RefSeq" id="WP_189532589.1">
    <property type="nucleotide sequence ID" value="NZ_BMYX01000006.1"/>
</dbReference>
<dbReference type="InterPro" id="IPR050638">
    <property type="entry name" value="AA-Vitamin_Transporters"/>
</dbReference>
<feature type="transmembrane region" description="Helical" evidence="5">
    <location>
        <begin position="185"/>
        <end position="205"/>
    </location>
</feature>
<dbReference type="Pfam" id="PF00892">
    <property type="entry name" value="EamA"/>
    <property type="match status" value="2"/>
</dbReference>
<dbReference type="GO" id="GO:0016020">
    <property type="term" value="C:membrane"/>
    <property type="evidence" value="ECO:0007669"/>
    <property type="project" value="UniProtKB-SubCell"/>
</dbReference>
<feature type="transmembrane region" description="Helical" evidence="5">
    <location>
        <begin position="146"/>
        <end position="164"/>
    </location>
</feature>
<dbReference type="PANTHER" id="PTHR32322:SF9">
    <property type="entry name" value="AMINO-ACID METABOLITE EFFLUX PUMP-RELATED"/>
    <property type="match status" value="1"/>
</dbReference>
<dbReference type="Gene3D" id="1.10.3730.20">
    <property type="match status" value="1"/>
</dbReference>
<evidence type="ECO:0000256" key="5">
    <source>
        <dbReference type="SAM" id="Phobius"/>
    </source>
</evidence>
<feature type="transmembrane region" description="Helical" evidence="5">
    <location>
        <begin position="36"/>
        <end position="54"/>
    </location>
</feature>
<comment type="caution">
    <text evidence="7">The sequence shown here is derived from an EMBL/GenBank/DDBJ whole genome shotgun (WGS) entry which is preliminary data.</text>
</comment>
<evidence type="ECO:0000256" key="1">
    <source>
        <dbReference type="ARBA" id="ARBA00004141"/>
    </source>
</evidence>
<dbReference type="PANTHER" id="PTHR32322">
    <property type="entry name" value="INNER MEMBRANE TRANSPORTER"/>
    <property type="match status" value="1"/>
</dbReference>
<keyword evidence="8" id="KW-1185">Reference proteome</keyword>
<evidence type="ECO:0000313" key="8">
    <source>
        <dbReference type="Proteomes" id="UP000645257"/>
    </source>
</evidence>
<keyword evidence="2 5" id="KW-0812">Transmembrane</keyword>
<keyword evidence="4 5" id="KW-0472">Membrane</keyword>
<feature type="transmembrane region" description="Helical" evidence="5">
    <location>
        <begin position="248"/>
        <end position="264"/>
    </location>
</feature>
<dbReference type="EMBL" id="BMYX01000006">
    <property type="protein sequence ID" value="GGY11902.1"/>
    <property type="molecule type" value="Genomic_DNA"/>
</dbReference>
<gene>
    <name evidence="7" type="ORF">GCM10011289_13520</name>
</gene>
<organism evidence="7 8">
    <name type="scientific">Paludibacterium paludis</name>
    <dbReference type="NCBI Taxonomy" id="1225769"/>
    <lineage>
        <taxon>Bacteria</taxon>
        <taxon>Pseudomonadati</taxon>
        <taxon>Pseudomonadota</taxon>
        <taxon>Betaproteobacteria</taxon>
        <taxon>Neisseriales</taxon>
        <taxon>Chromobacteriaceae</taxon>
        <taxon>Paludibacterium</taxon>
    </lineage>
</organism>
<reference evidence="7" key="1">
    <citation type="journal article" date="2014" name="Int. J. Syst. Evol. Microbiol.">
        <title>Complete genome sequence of Corynebacterium casei LMG S-19264T (=DSM 44701T), isolated from a smear-ripened cheese.</title>
        <authorList>
            <consortium name="US DOE Joint Genome Institute (JGI-PGF)"/>
            <person name="Walter F."/>
            <person name="Albersmeier A."/>
            <person name="Kalinowski J."/>
            <person name="Ruckert C."/>
        </authorList>
    </citation>
    <scope>NUCLEOTIDE SEQUENCE</scope>
    <source>
        <strain evidence="7">KCTC 32182</strain>
    </source>
</reference>
<comment type="subcellular location">
    <subcellularLocation>
        <location evidence="1">Membrane</location>
        <topology evidence="1">Multi-pass membrane protein</topology>
    </subcellularLocation>
</comment>
<evidence type="ECO:0000256" key="2">
    <source>
        <dbReference type="ARBA" id="ARBA00022692"/>
    </source>
</evidence>
<feature type="domain" description="EamA" evidence="6">
    <location>
        <begin position="10"/>
        <end position="136"/>
    </location>
</feature>
<evidence type="ECO:0000256" key="4">
    <source>
        <dbReference type="ARBA" id="ARBA00023136"/>
    </source>
</evidence>
<protein>
    <submittedName>
        <fullName evidence="7">Transporter</fullName>
    </submittedName>
</protein>
<feature type="transmembrane region" description="Helical" evidence="5">
    <location>
        <begin position="217"/>
        <end position="236"/>
    </location>
</feature>
<keyword evidence="3 5" id="KW-1133">Transmembrane helix</keyword>
<feature type="domain" description="EamA" evidence="6">
    <location>
        <begin position="149"/>
        <end position="290"/>
    </location>
</feature>
<evidence type="ECO:0000259" key="6">
    <source>
        <dbReference type="Pfam" id="PF00892"/>
    </source>
</evidence>
<dbReference type="Proteomes" id="UP000645257">
    <property type="component" value="Unassembled WGS sequence"/>
</dbReference>